<dbReference type="Gene3D" id="3.50.50.60">
    <property type="entry name" value="FAD/NAD(P)-binding domain"/>
    <property type="match status" value="2"/>
</dbReference>
<dbReference type="PRINTS" id="PR00411">
    <property type="entry name" value="PNDRDTASEI"/>
</dbReference>
<keyword evidence="8" id="KW-1185">Reference proteome</keyword>
<dbReference type="InterPro" id="IPR004099">
    <property type="entry name" value="Pyr_nucl-diS_OxRdtase_dimer"/>
</dbReference>
<comment type="cofactor">
    <cofactor evidence="4">
        <name>FAD</name>
        <dbReference type="ChEBI" id="CHEBI:57692"/>
    </cofactor>
    <text evidence="4">Binds 1 FAD per subunit.</text>
</comment>
<gene>
    <name evidence="7" type="ORF">MiSe_55160</name>
</gene>
<dbReference type="PANTHER" id="PTHR43014:SF4">
    <property type="entry name" value="PYRIDINE NUCLEOTIDE-DISULFIDE OXIDOREDUCTASE RCLA-RELATED"/>
    <property type="match status" value="1"/>
</dbReference>
<keyword evidence="3 4" id="KW-0274">FAD</keyword>
<accession>A0AAV3XKN4</accession>
<dbReference type="PANTHER" id="PTHR43014">
    <property type="entry name" value="MERCURIC REDUCTASE"/>
    <property type="match status" value="1"/>
</dbReference>
<dbReference type="GO" id="GO:0003955">
    <property type="term" value="F:NAD(P)H dehydrogenase (quinone) activity"/>
    <property type="evidence" value="ECO:0007669"/>
    <property type="project" value="TreeGrafter"/>
</dbReference>
<dbReference type="PRINTS" id="PR00368">
    <property type="entry name" value="FADPNR"/>
</dbReference>
<dbReference type="PIRSF" id="PIRSF000350">
    <property type="entry name" value="Mercury_reductase_MerA"/>
    <property type="match status" value="1"/>
</dbReference>
<dbReference type="RefSeq" id="WP_226586763.1">
    <property type="nucleotide sequence ID" value="NZ_BLAY01000098.1"/>
</dbReference>
<feature type="binding site" evidence="4">
    <location>
        <position position="50"/>
    </location>
    <ligand>
        <name>FAD</name>
        <dbReference type="ChEBI" id="CHEBI:57692"/>
    </ligand>
</feature>
<reference evidence="7" key="1">
    <citation type="submission" date="2019-10" db="EMBL/GenBank/DDBJ databases">
        <title>Draft genome sequece of Microseira wollei NIES-4236.</title>
        <authorList>
            <person name="Yamaguchi H."/>
            <person name="Suzuki S."/>
            <person name="Kawachi M."/>
        </authorList>
    </citation>
    <scope>NUCLEOTIDE SEQUENCE</scope>
    <source>
        <strain evidence="7">NIES-4236</strain>
    </source>
</reference>
<dbReference type="EMBL" id="BLAY01000098">
    <property type="protein sequence ID" value="GET40705.1"/>
    <property type="molecule type" value="Genomic_DNA"/>
</dbReference>
<feature type="binding site" evidence="4">
    <location>
        <begin position="148"/>
        <end position="150"/>
    </location>
    <ligand>
        <name>FAD</name>
        <dbReference type="ChEBI" id="CHEBI:57692"/>
    </ligand>
</feature>
<dbReference type="InterPro" id="IPR001100">
    <property type="entry name" value="Pyr_nuc-diS_OxRdtase"/>
</dbReference>
<evidence type="ECO:0000313" key="8">
    <source>
        <dbReference type="Proteomes" id="UP001050975"/>
    </source>
</evidence>
<keyword evidence="2" id="KW-0285">Flavoprotein</keyword>
<dbReference type="InterPro" id="IPR023753">
    <property type="entry name" value="FAD/NAD-binding_dom"/>
</dbReference>
<feature type="binding site" evidence="4">
    <location>
        <position position="313"/>
    </location>
    <ligand>
        <name>FAD</name>
        <dbReference type="ChEBI" id="CHEBI:57692"/>
    </ligand>
</feature>
<dbReference type="InterPro" id="IPR016156">
    <property type="entry name" value="FAD/NAD-linked_Rdtase_dimer_sf"/>
</dbReference>
<feature type="binding site" evidence="4">
    <location>
        <position position="122"/>
    </location>
    <ligand>
        <name>FAD</name>
        <dbReference type="ChEBI" id="CHEBI:57692"/>
    </ligand>
</feature>
<keyword evidence="4" id="KW-0520">NAD</keyword>
<dbReference type="InterPro" id="IPR036188">
    <property type="entry name" value="FAD/NAD-bd_sf"/>
</dbReference>
<dbReference type="SUPFAM" id="SSF51905">
    <property type="entry name" value="FAD/NAD(P)-binding domain"/>
    <property type="match status" value="1"/>
</dbReference>
<feature type="binding site" evidence="4">
    <location>
        <begin position="187"/>
        <end position="194"/>
    </location>
    <ligand>
        <name>NAD(+)</name>
        <dbReference type="ChEBI" id="CHEBI:57540"/>
    </ligand>
</feature>
<evidence type="ECO:0000256" key="2">
    <source>
        <dbReference type="ARBA" id="ARBA00022630"/>
    </source>
</evidence>
<dbReference type="Gene3D" id="3.30.390.30">
    <property type="match status" value="1"/>
</dbReference>
<dbReference type="Pfam" id="PF07992">
    <property type="entry name" value="Pyr_redox_2"/>
    <property type="match status" value="1"/>
</dbReference>
<sequence>MVDYDLVVIGGTPAGIYAAIKATYLKARVALVALPLLGSSWSESFAKYGKALNQVGRVAHQMRSAKAFGVNLELDEKIVLPKVGVQFTEALKWAKGSVAALDEQHSPAVLAALGVDVIFGAGEFCRRPYLGFVVNEQILRSRTYLIATGSRPMIPEIDGLQSAGYLTPDTIWQQANIKLPKTLSIIGGDPQAIELAQTFTRFGSSVTLVVSSPQILPKEDAEANLLIQAQLEAEGVRVLTDRRVTQVKWIQDKKWIQAGDQAIEADEILVAIGQQPHVDNLNLESVGVEVNERGIRVNPKLQTSNSRIYACGDVLGGYRFAHVATYEARIALKNLLFFPFYKVDYRYIPWAIFSDPELARVGLTEEQASRRYGDDVMVLRRYFKGVDQAQMRGETTGFCKILVLKNGEIIGAHLVGPEASELIGAIALAMQKRIKVEAIAHLPTIFPTLGDINAQTASDWSQQLLNQNLSKQNFLESFFNIRRSWSA</sequence>
<dbReference type="Proteomes" id="UP001050975">
    <property type="component" value="Unassembled WGS sequence"/>
</dbReference>
<dbReference type="Pfam" id="PF02852">
    <property type="entry name" value="Pyr_redox_dim"/>
    <property type="match status" value="1"/>
</dbReference>
<evidence type="ECO:0000256" key="1">
    <source>
        <dbReference type="ARBA" id="ARBA00007532"/>
    </source>
</evidence>
<feature type="domain" description="FAD/NAD(P)-binding" evidence="6">
    <location>
        <begin position="4"/>
        <end position="328"/>
    </location>
</feature>
<organism evidence="7 8">
    <name type="scientific">Microseira wollei NIES-4236</name>
    <dbReference type="NCBI Taxonomy" id="2530354"/>
    <lineage>
        <taxon>Bacteria</taxon>
        <taxon>Bacillati</taxon>
        <taxon>Cyanobacteriota</taxon>
        <taxon>Cyanophyceae</taxon>
        <taxon>Oscillatoriophycideae</taxon>
        <taxon>Aerosakkonematales</taxon>
        <taxon>Aerosakkonemataceae</taxon>
        <taxon>Microseira</taxon>
    </lineage>
</organism>
<name>A0AAV3XKN4_9CYAN</name>
<evidence type="ECO:0000259" key="6">
    <source>
        <dbReference type="Pfam" id="PF07992"/>
    </source>
</evidence>
<dbReference type="AlphaFoldDB" id="A0AAV3XKN4"/>
<evidence type="ECO:0000313" key="7">
    <source>
        <dbReference type="EMBL" id="GET40705.1"/>
    </source>
</evidence>
<keyword evidence="4" id="KW-0547">Nucleotide-binding</keyword>
<evidence type="ECO:0000259" key="5">
    <source>
        <dbReference type="Pfam" id="PF02852"/>
    </source>
</evidence>
<protein>
    <submittedName>
        <fullName evidence="7">Pyridine nucleotide-disulfide oxidoreductase dimerization region</fullName>
    </submittedName>
</protein>
<feature type="binding site" evidence="4">
    <location>
        <position position="273"/>
    </location>
    <ligand>
        <name>NAD(+)</name>
        <dbReference type="ChEBI" id="CHEBI:57540"/>
    </ligand>
</feature>
<feature type="domain" description="Pyridine nucleotide-disulphide oxidoreductase dimerisation" evidence="5">
    <location>
        <begin position="348"/>
        <end position="450"/>
    </location>
</feature>
<comment type="caution">
    <text evidence="7">The sequence shown here is derived from an EMBL/GenBank/DDBJ whole genome shotgun (WGS) entry which is preliminary data.</text>
</comment>
<dbReference type="SUPFAM" id="SSF55424">
    <property type="entry name" value="FAD/NAD-linked reductases, dimerisation (C-terminal) domain"/>
    <property type="match status" value="1"/>
</dbReference>
<evidence type="ECO:0000256" key="4">
    <source>
        <dbReference type="PIRSR" id="PIRSR000350-3"/>
    </source>
</evidence>
<proteinExistence type="inferred from homology"/>
<comment type="similarity">
    <text evidence="1">Belongs to the class-I pyridine nucleotide-disulfide oxidoreductase family.</text>
</comment>
<dbReference type="GO" id="GO:0050660">
    <property type="term" value="F:flavin adenine dinucleotide binding"/>
    <property type="evidence" value="ECO:0007669"/>
    <property type="project" value="TreeGrafter"/>
</dbReference>
<evidence type="ECO:0000256" key="3">
    <source>
        <dbReference type="ARBA" id="ARBA00022827"/>
    </source>
</evidence>